<gene>
    <name evidence="1" type="ORF">CCACVL1_17305</name>
</gene>
<organism evidence="1 2">
    <name type="scientific">Corchorus capsularis</name>
    <name type="common">Jute</name>
    <dbReference type="NCBI Taxonomy" id="210143"/>
    <lineage>
        <taxon>Eukaryota</taxon>
        <taxon>Viridiplantae</taxon>
        <taxon>Streptophyta</taxon>
        <taxon>Embryophyta</taxon>
        <taxon>Tracheophyta</taxon>
        <taxon>Spermatophyta</taxon>
        <taxon>Magnoliopsida</taxon>
        <taxon>eudicotyledons</taxon>
        <taxon>Gunneridae</taxon>
        <taxon>Pentapetalae</taxon>
        <taxon>rosids</taxon>
        <taxon>malvids</taxon>
        <taxon>Malvales</taxon>
        <taxon>Malvaceae</taxon>
        <taxon>Grewioideae</taxon>
        <taxon>Apeibeae</taxon>
        <taxon>Corchorus</taxon>
    </lineage>
</organism>
<evidence type="ECO:0000313" key="2">
    <source>
        <dbReference type="Proteomes" id="UP000188268"/>
    </source>
</evidence>
<proteinExistence type="predicted"/>
<evidence type="ECO:0000313" key="1">
    <source>
        <dbReference type="EMBL" id="OMO73366.1"/>
    </source>
</evidence>
<protein>
    <submittedName>
        <fullName evidence="1">Uncharacterized protein</fullName>
    </submittedName>
</protein>
<name>A0A1R3HSL3_COCAP</name>
<comment type="caution">
    <text evidence="1">The sequence shown here is derived from an EMBL/GenBank/DDBJ whole genome shotgun (WGS) entry which is preliminary data.</text>
</comment>
<dbReference type="AlphaFoldDB" id="A0A1R3HSL3"/>
<dbReference type="Gramene" id="OMO73366">
    <property type="protein sequence ID" value="OMO73366"/>
    <property type="gene ID" value="CCACVL1_17305"/>
</dbReference>
<sequence length="46" mass="5094">DSDQVVEVTAPPMMMGFRVVMMLSERNESQVVKGLSEKEPVVAERG</sequence>
<dbReference type="Proteomes" id="UP000188268">
    <property type="component" value="Unassembled WGS sequence"/>
</dbReference>
<dbReference type="EMBL" id="AWWV01011226">
    <property type="protein sequence ID" value="OMO73366.1"/>
    <property type="molecule type" value="Genomic_DNA"/>
</dbReference>
<accession>A0A1R3HSL3</accession>
<feature type="non-terminal residue" evidence="1">
    <location>
        <position position="1"/>
    </location>
</feature>
<keyword evidence="2" id="KW-1185">Reference proteome</keyword>
<reference evidence="1 2" key="1">
    <citation type="submission" date="2013-09" db="EMBL/GenBank/DDBJ databases">
        <title>Corchorus capsularis genome sequencing.</title>
        <authorList>
            <person name="Alam M."/>
            <person name="Haque M.S."/>
            <person name="Islam M.S."/>
            <person name="Emdad E.M."/>
            <person name="Islam M.M."/>
            <person name="Ahmed B."/>
            <person name="Halim A."/>
            <person name="Hossen Q.M.M."/>
            <person name="Hossain M.Z."/>
            <person name="Ahmed R."/>
            <person name="Khan M.M."/>
            <person name="Islam R."/>
            <person name="Rashid M.M."/>
            <person name="Khan S.A."/>
            <person name="Rahman M.S."/>
            <person name="Alam M."/>
        </authorList>
    </citation>
    <scope>NUCLEOTIDE SEQUENCE [LARGE SCALE GENOMIC DNA]</scope>
    <source>
        <strain evidence="2">cv. CVL-1</strain>
        <tissue evidence="1">Whole seedling</tissue>
    </source>
</reference>